<dbReference type="InterPro" id="IPR002401">
    <property type="entry name" value="Cyt_P450_E_grp-I"/>
</dbReference>
<comment type="similarity">
    <text evidence="1 5">Belongs to the cytochrome P450 family.</text>
</comment>
<keyword evidence="2 5" id="KW-0479">Metal-binding</keyword>
<evidence type="ECO:0000313" key="8">
    <source>
        <dbReference type="Proteomes" id="UP001476247"/>
    </source>
</evidence>
<dbReference type="EMBL" id="BAABUJ010000068">
    <property type="protein sequence ID" value="GAA5806509.1"/>
    <property type="molecule type" value="Genomic_DNA"/>
</dbReference>
<evidence type="ECO:0000256" key="6">
    <source>
        <dbReference type="SAM" id="SignalP"/>
    </source>
</evidence>
<keyword evidence="6" id="KW-0732">Signal</keyword>
<dbReference type="InterPro" id="IPR017972">
    <property type="entry name" value="Cyt_P450_CS"/>
</dbReference>
<evidence type="ECO:0000256" key="4">
    <source>
        <dbReference type="ARBA" id="ARBA00023004"/>
    </source>
</evidence>
<keyword evidence="8" id="KW-1185">Reference proteome</keyword>
<evidence type="ECO:0008006" key="9">
    <source>
        <dbReference type="Google" id="ProtNLM"/>
    </source>
</evidence>
<name>A0ABP9YI26_9FUNG</name>
<dbReference type="PROSITE" id="PS00086">
    <property type="entry name" value="CYTOCHROME_P450"/>
    <property type="match status" value="1"/>
</dbReference>
<gene>
    <name evidence="7" type="ORF">HPULCUR_012044</name>
</gene>
<dbReference type="SUPFAM" id="SSF48264">
    <property type="entry name" value="Cytochrome P450"/>
    <property type="match status" value="1"/>
</dbReference>
<dbReference type="Pfam" id="PF00067">
    <property type="entry name" value="p450"/>
    <property type="match status" value="2"/>
</dbReference>
<protein>
    <recommendedName>
        <fullName evidence="9">Cytochrome P450</fullName>
    </recommendedName>
</protein>
<sequence>MSPSQISSGAIVLATLTAALALKYPDRAVFDEHRENVVYPKGSPIVGNLLSISKNKDRYFEYVVEIYERLDTLTFRSSSLTLPSNISTVDPRNIEYILKHNFENYSKGEYFHKVFDDFLGKGIFNSDGEDWRLQRKAAAQIFHAAADYKVIDLHNVMLRFTMDIFVDIAFGVKVDSLLKKIDFADSFDAIQFYNFRCFIFPLNSVTERVKEGLNFWDNRKKTIAQHLDIVNAFTYKIIRERHEALKNEDKNSNSFNENTDLLYRFMKTKTPDGNLYTDKELRDSMLNFIVAGRDTSAQTLSWFFYNIMLYPRIENKLLQEVNQYITDGIENDTTALYEATKKMTYFHAVLSEVLRLFPGVPGNRRQALNNDIWPDGTQILKGEYVNYQSFCQGRLTKIWGPDAKEFKPERWIASNGSLIRAEQGKWSAFNAGPRLCLGMNMATLEIIITTAMVLKKYKFRPVPGHKIEFLNQVTLSMKNGMKVFVERR</sequence>
<evidence type="ECO:0000313" key="7">
    <source>
        <dbReference type="EMBL" id="GAA5806509.1"/>
    </source>
</evidence>
<evidence type="ECO:0000256" key="5">
    <source>
        <dbReference type="RuleBase" id="RU000461"/>
    </source>
</evidence>
<dbReference type="PRINTS" id="PR00385">
    <property type="entry name" value="P450"/>
</dbReference>
<keyword evidence="5" id="KW-0349">Heme</keyword>
<comment type="caution">
    <text evidence="7">The sequence shown here is derived from an EMBL/GenBank/DDBJ whole genome shotgun (WGS) entry which is preliminary data.</text>
</comment>
<dbReference type="PRINTS" id="PR00463">
    <property type="entry name" value="EP450I"/>
</dbReference>
<feature type="chain" id="PRO_5046578725" description="Cytochrome P450" evidence="6">
    <location>
        <begin position="22"/>
        <end position="488"/>
    </location>
</feature>
<keyword evidence="3 5" id="KW-0560">Oxidoreductase</keyword>
<proteinExistence type="inferred from homology"/>
<dbReference type="InterPro" id="IPR001128">
    <property type="entry name" value="Cyt_P450"/>
</dbReference>
<dbReference type="Proteomes" id="UP001476247">
    <property type="component" value="Unassembled WGS sequence"/>
</dbReference>
<evidence type="ECO:0000256" key="1">
    <source>
        <dbReference type="ARBA" id="ARBA00010617"/>
    </source>
</evidence>
<dbReference type="InterPro" id="IPR036396">
    <property type="entry name" value="Cyt_P450_sf"/>
</dbReference>
<evidence type="ECO:0000256" key="3">
    <source>
        <dbReference type="ARBA" id="ARBA00023002"/>
    </source>
</evidence>
<dbReference type="PANTHER" id="PTHR24296">
    <property type="entry name" value="CYTOCHROME P450"/>
    <property type="match status" value="1"/>
</dbReference>
<evidence type="ECO:0000256" key="2">
    <source>
        <dbReference type="ARBA" id="ARBA00022723"/>
    </source>
</evidence>
<feature type="signal peptide" evidence="6">
    <location>
        <begin position="1"/>
        <end position="21"/>
    </location>
</feature>
<keyword evidence="4 5" id="KW-0408">Iron</keyword>
<organism evidence="7 8">
    <name type="scientific">Helicostylum pulchrum</name>
    <dbReference type="NCBI Taxonomy" id="562976"/>
    <lineage>
        <taxon>Eukaryota</taxon>
        <taxon>Fungi</taxon>
        <taxon>Fungi incertae sedis</taxon>
        <taxon>Mucoromycota</taxon>
        <taxon>Mucoromycotina</taxon>
        <taxon>Mucoromycetes</taxon>
        <taxon>Mucorales</taxon>
        <taxon>Mucorineae</taxon>
        <taxon>Mucoraceae</taxon>
        <taxon>Helicostylum</taxon>
    </lineage>
</organism>
<accession>A0ABP9YI26</accession>
<reference evidence="7 8" key="1">
    <citation type="submission" date="2024-04" db="EMBL/GenBank/DDBJ databases">
        <title>genome sequences of Mucor flavus KT1a and Helicostylum pulchrum KT1b strains isolation_sourced from the surface of a dry-aged beef.</title>
        <authorList>
            <person name="Toyotome T."/>
            <person name="Hosono M."/>
            <person name="Torimaru M."/>
            <person name="Fukuda K."/>
            <person name="Mikami N."/>
        </authorList>
    </citation>
    <scope>NUCLEOTIDE SEQUENCE [LARGE SCALE GENOMIC DNA]</scope>
    <source>
        <strain evidence="7 8">KT1b</strain>
    </source>
</reference>
<keyword evidence="5" id="KW-0503">Monooxygenase</keyword>
<dbReference type="Gene3D" id="1.10.630.10">
    <property type="entry name" value="Cytochrome P450"/>
    <property type="match status" value="1"/>
</dbReference>